<accession>A0A4U7AZK2</accession>
<evidence type="ECO:0000313" key="3">
    <source>
        <dbReference type="Proteomes" id="UP000308133"/>
    </source>
</evidence>
<organism evidence="2 3">
    <name type="scientific">Elsinoe australis</name>
    <dbReference type="NCBI Taxonomy" id="40998"/>
    <lineage>
        <taxon>Eukaryota</taxon>
        <taxon>Fungi</taxon>
        <taxon>Dikarya</taxon>
        <taxon>Ascomycota</taxon>
        <taxon>Pezizomycotina</taxon>
        <taxon>Dothideomycetes</taxon>
        <taxon>Dothideomycetidae</taxon>
        <taxon>Myriangiales</taxon>
        <taxon>Elsinoaceae</taxon>
        <taxon>Elsinoe</taxon>
    </lineage>
</organism>
<evidence type="ECO:0000313" key="2">
    <source>
        <dbReference type="EMBL" id="TKX21876.1"/>
    </source>
</evidence>
<feature type="compositionally biased region" description="Basic and acidic residues" evidence="1">
    <location>
        <begin position="250"/>
        <end position="261"/>
    </location>
</feature>
<comment type="caution">
    <text evidence="2">The sequence shown here is derived from an EMBL/GenBank/DDBJ whole genome shotgun (WGS) entry which is preliminary data.</text>
</comment>
<dbReference type="Proteomes" id="UP000308133">
    <property type="component" value="Unassembled WGS sequence"/>
</dbReference>
<sequence length="276" mass="30434">MPTSPTISSSNAAARQKALVLAVRNLIPDLQQVSREFSTRLLCHLNSTRPSPQPPPTQQETTTRTRRPRARTTTPVVVGAYTDDWYQTSGQGHGRANDDDSNWDQTSSSSSASGSESGSDPLWNDMDAATAELRRCAKLRNSALLEDVARKTSNRLVLLRDMTSQDTAAGEVLDENVALTMDLQRKTAELEVLSGPKQREQQGGGFELTREDGSDSASSSDETGATRKVFPRRRDQEADLKSTSAISDLTVREEEMEEGQRWSHIADVMIRRGLQE</sequence>
<dbReference type="EMBL" id="PTQR01000076">
    <property type="protein sequence ID" value="TKX21876.1"/>
    <property type="molecule type" value="Genomic_DNA"/>
</dbReference>
<reference evidence="2 3" key="1">
    <citation type="submission" date="2018-02" db="EMBL/GenBank/DDBJ databases">
        <title>Draft genome sequences of Elsinoe sp., causing black scab on jojoba.</title>
        <authorList>
            <person name="Stodart B."/>
            <person name="Jeffress S."/>
            <person name="Ash G."/>
            <person name="Arun Chinnappa K."/>
        </authorList>
    </citation>
    <scope>NUCLEOTIDE SEQUENCE [LARGE SCALE GENOMIC DNA]</scope>
    <source>
        <strain evidence="2 3">Hillstone_2</strain>
    </source>
</reference>
<dbReference type="AlphaFoldDB" id="A0A4U7AZK2"/>
<name>A0A4U7AZK2_9PEZI</name>
<feature type="region of interest" description="Disordered" evidence="1">
    <location>
        <begin position="45"/>
        <end position="124"/>
    </location>
</feature>
<evidence type="ECO:0000256" key="1">
    <source>
        <dbReference type="SAM" id="MobiDB-lite"/>
    </source>
</evidence>
<feature type="region of interest" description="Disordered" evidence="1">
    <location>
        <begin position="194"/>
        <end position="261"/>
    </location>
</feature>
<proteinExistence type="predicted"/>
<feature type="compositionally biased region" description="Low complexity" evidence="1">
    <location>
        <begin position="103"/>
        <end position="120"/>
    </location>
</feature>
<gene>
    <name evidence="2" type="ORF">C1H76_5927</name>
</gene>
<protein>
    <submittedName>
        <fullName evidence="2">Uncharacterized protein</fullName>
    </submittedName>
</protein>